<evidence type="ECO:0000256" key="1">
    <source>
        <dbReference type="SAM" id="MobiDB-lite"/>
    </source>
</evidence>
<dbReference type="Pfam" id="PF24837">
    <property type="entry name" value="AMIN-like"/>
    <property type="match status" value="1"/>
</dbReference>
<dbReference type="InterPro" id="IPR056303">
    <property type="entry name" value="AMIN-like"/>
</dbReference>
<dbReference type="RefSeq" id="WP_277834938.1">
    <property type="nucleotide sequence ID" value="NZ_JAAIVF010000007.1"/>
</dbReference>
<dbReference type="EMBL" id="JANRHA010000005">
    <property type="protein sequence ID" value="MDG3014754.1"/>
    <property type="molecule type" value="Genomic_DNA"/>
</dbReference>
<evidence type="ECO:0000259" key="2">
    <source>
        <dbReference type="Pfam" id="PF24837"/>
    </source>
</evidence>
<accession>A0A9X4LYR5</accession>
<dbReference type="AlphaFoldDB" id="A0A9X4LYR5"/>
<protein>
    <recommendedName>
        <fullName evidence="2">AMIN-like domain-containing protein</fullName>
    </recommendedName>
</protein>
<organism evidence="3 4">
    <name type="scientific">Speluncibacter jeojiensis</name>
    <dbReference type="NCBI Taxonomy" id="2710754"/>
    <lineage>
        <taxon>Bacteria</taxon>
        <taxon>Bacillati</taxon>
        <taxon>Actinomycetota</taxon>
        <taxon>Actinomycetes</taxon>
        <taxon>Mycobacteriales</taxon>
        <taxon>Speluncibacteraceae</taxon>
        <taxon>Speluncibacter</taxon>
    </lineage>
</organism>
<feature type="domain" description="AMIN-like" evidence="2">
    <location>
        <begin position="37"/>
        <end position="163"/>
    </location>
</feature>
<proteinExistence type="predicted"/>
<sequence length="164" mass="16880">MGSGSAAAPATEPPVSLPTLESVPPGVSAMAPPADVAVTDVHIEHHPDFDRVVYTLAGDGTVFWQAKRVAEAVQHGEEGARVDVDGRGLLQVDIMGTSPRTSSGAQQYAGQVMSPAQAQSIAAVSIGGSVGQITQSFVGTVAPHPEFAAHTITEPTQLAVDIYR</sequence>
<dbReference type="Proteomes" id="UP001152755">
    <property type="component" value="Unassembled WGS sequence"/>
</dbReference>
<evidence type="ECO:0000313" key="3">
    <source>
        <dbReference type="EMBL" id="MDG3014754.1"/>
    </source>
</evidence>
<feature type="region of interest" description="Disordered" evidence="1">
    <location>
        <begin position="1"/>
        <end position="21"/>
    </location>
</feature>
<reference evidence="3" key="1">
    <citation type="submission" date="2022-08" db="EMBL/GenBank/DDBJ databases">
        <title>Genome analysis of Corynebacteriales strain.</title>
        <authorList>
            <person name="Lee S.D."/>
        </authorList>
    </citation>
    <scope>NUCLEOTIDE SEQUENCE</scope>
    <source>
        <strain evidence="3">D3-21</strain>
    </source>
</reference>
<name>A0A9X4LYR5_9ACTN</name>
<evidence type="ECO:0000313" key="4">
    <source>
        <dbReference type="Proteomes" id="UP001152755"/>
    </source>
</evidence>
<comment type="caution">
    <text evidence="3">The sequence shown here is derived from an EMBL/GenBank/DDBJ whole genome shotgun (WGS) entry which is preliminary data.</text>
</comment>
<keyword evidence="4" id="KW-1185">Reference proteome</keyword>
<gene>
    <name evidence="3" type="ORF">NVS88_09315</name>
</gene>